<comment type="caution">
    <text evidence="2">The sequence shown here is derived from an EMBL/GenBank/DDBJ whole genome shotgun (WGS) entry which is preliminary data.</text>
</comment>
<evidence type="ECO:0008006" key="4">
    <source>
        <dbReference type="Google" id="ProtNLM"/>
    </source>
</evidence>
<evidence type="ECO:0000256" key="1">
    <source>
        <dbReference type="SAM" id="Phobius"/>
    </source>
</evidence>
<accession>A0A8S3RVN6</accession>
<dbReference type="EMBL" id="CAJPWZ010001244">
    <property type="protein sequence ID" value="CAG2210776.1"/>
    <property type="molecule type" value="Genomic_DNA"/>
</dbReference>
<protein>
    <recommendedName>
        <fullName evidence="4">SUEL-type lectin domain-containing protein</fullName>
    </recommendedName>
</protein>
<dbReference type="OrthoDB" id="6143732at2759"/>
<reference evidence="2" key="1">
    <citation type="submission" date="2021-03" db="EMBL/GenBank/DDBJ databases">
        <authorList>
            <person name="Bekaert M."/>
        </authorList>
    </citation>
    <scope>NUCLEOTIDE SEQUENCE</scope>
</reference>
<proteinExistence type="predicted"/>
<evidence type="ECO:0000313" key="2">
    <source>
        <dbReference type="EMBL" id="CAG2210776.1"/>
    </source>
</evidence>
<name>A0A8S3RVN6_MYTED</name>
<dbReference type="CDD" id="cd22823">
    <property type="entry name" value="Gal_Rha_Lectin"/>
    <property type="match status" value="1"/>
</dbReference>
<sequence length="536" mass="61678">MDDIHLSGYTLKFKNRRKISRVKSGGIVIGYVNILEQPIDFDVLECSHLYSDVHCPLYLRLESNSLITVCNDQSKQKINKWDHKMVPELRANINVDRLDRDLNSDTPDPIELPNVDQYALNDLNEFQYITDKYNRTIQYPEENILNISCCNTSKVQIQNISVQEEDNPCRLNQCVLNVIDTQTIEDNCNGENSCLVDYNFTSTCLRKFRYINISYTCKHENRTSVSTFEEDFGDWMNVSLNSFTWSRTNLVRDHTMISSPDIRGYSLTALSISGRADNLRINTDNEFMEPICFSLWYQLYNRCYDCSFNIYKISNEIQTLLFTAEADFKYRKSKAVRVILVDDTSIAYRSCQGQQMTATCKDMNRPIRIECEKQFLSGDISLLLEPTHLISKQKDCPEKSIESELNTFCRNVNKSDQCELNMSDFMSGYKDCYVTSKTITVTYQCSDITKGTEKTYVGSSIPYDIIGIVAGVCGGIVLTIIAVVVICRLRGFNSCECVTKNISFPKEKDKKVKIQRLVSMNVQTFHRDYLTTLTTH</sequence>
<evidence type="ECO:0000313" key="3">
    <source>
        <dbReference type="Proteomes" id="UP000683360"/>
    </source>
</evidence>
<keyword evidence="3" id="KW-1185">Reference proteome</keyword>
<keyword evidence="1" id="KW-0812">Transmembrane</keyword>
<gene>
    <name evidence="2" type="ORF">MEDL_24813</name>
</gene>
<dbReference type="Proteomes" id="UP000683360">
    <property type="component" value="Unassembled WGS sequence"/>
</dbReference>
<keyword evidence="1" id="KW-1133">Transmembrane helix</keyword>
<dbReference type="AlphaFoldDB" id="A0A8S3RVN6"/>
<keyword evidence="1" id="KW-0472">Membrane</keyword>
<feature type="transmembrane region" description="Helical" evidence="1">
    <location>
        <begin position="465"/>
        <end position="486"/>
    </location>
</feature>
<organism evidence="2 3">
    <name type="scientific">Mytilus edulis</name>
    <name type="common">Blue mussel</name>
    <dbReference type="NCBI Taxonomy" id="6550"/>
    <lineage>
        <taxon>Eukaryota</taxon>
        <taxon>Metazoa</taxon>
        <taxon>Spiralia</taxon>
        <taxon>Lophotrochozoa</taxon>
        <taxon>Mollusca</taxon>
        <taxon>Bivalvia</taxon>
        <taxon>Autobranchia</taxon>
        <taxon>Pteriomorphia</taxon>
        <taxon>Mytilida</taxon>
        <taxon>Mytiloidea</taxon>
        <taxon>Mytilidae</taxon>
        <taxon>Mytilinae</taxon>
        <taxon>Mytilus</taxon>
    </lineage>
</organism>